<dbReference type="InterPro" id="IPR050204">
    <property type="entry name" value="AraC_XylS_family_regulators"/>
</dbReference>
<dbReference type="PANTHER" id="PTHR46796">
    <property type="entry name" value="HTH-TYPE TRANSCRIPTIONAL ACTIVATOR RHAS-RELATED"/>
    <property type="match status" value="1"/>
</dbReference>
<accession>A0A3P3E459</accession>
<keyword evidence="2" id="KW-0238">DNA-binding</keyword>
<proteinExistence type="predicted"/>
<dbReference type="GO" id="GO:0043565">
    <property type="term" value="F:sequence-specific DNA binding"/>
    <property type="evidence" value="ECO:0007669"/>
    <property type="project" value="InterPro"/>
</dbReference>
<dbReference type="SUPFAM" id="SSF46689">
    <property type="entry name" value="Homeodomain-like"/>
    <property type="match status" value="1"/>
</dbReference>
<evidence type="ECO:0000256" key="1">
    <source>
        <dbReference type="ARBA" id="ARBA00023015"/>
    </source>
</evidence>
<organism evidence="5 6">
    <name type="scientific">Variovorax beijingensis</name>
    <dbReference type="NCBI Taxonomy" id="2496117"/>
    <lineage>
        <taxon>Bacteria</taxon>
        <taxon>Pseudomonadati</taxon>
        <taxon>Pseudomonadota</taxon>
        <taxon>Betaproteobacteria</taxon>
        <taxon>Burkholderiales</taxon>
        <taxon>Comamonadaceae</taxon>
        <taxon>Variovorax</taxon>
    </lineage>
</organism>
<dbReference type="AlphaFoldDB" id="A0A3P3E459"/>
<reference evidence="5 6" key="1">
    <citation type="submission" date="2018-11" db="EMBL/GenBank/DDBJ databases">
        <title>The genome of Variovorax sp T529.</title>
        <authorList>
            <person name="Gao J."/>
        </authorList>
    </citation>
    <scope>NUCLEOTIDE SEQUENCE [LARGE SCALE GENOMIC DNA]</scope>
    <source>
        <strain evidence="5 6">T529</strain>
    </source>
</reference>
<dbReference type="InterPro" id="IPR020449">
    <property type="entry name" value="Tscrpt_reg_AraC-type_HTH"/>
</dbReference>
<evidence type="ECO:0000259" key="4">
    <source>
        <dbReference type="PROSITE" id="PS01124"/>
    </source>
</evidence>
<dbReference type="Pfam" id="PF12833">
    <property type="entry name" value="HTH_18"/>
    <property type="match status" value="1"/>
</dbReference>
<dbReference type="Pfam" id="PF14525">
    <property type="entry name" value="AraC_binding_2"/>
    <property type="match status" value="1"/>
</dbReference>
<name>A0A3P3E459_9BURK</name>
<dbReference type="InterPro" id="IPR009057">
    <property type="entry name" value="Homeodomain-like_sf"/>
</dbReference>
<dbReference type="RefSeq" id="WP_124961840.1">
    <property type="nucleotide sequence ID" value="NZ_RQXU01000032.1"/>
</dbReference>
<sequence>MQSIAIGKGPCVPFKEGATEFAPARERLRYWESYTASELVGLRCSTYAEEGLNARQRNFDLGALRIADIVGNEHVVERTLPIVRRQPKNSLFACLLLEGEAFFYQSGRCDLVHRGDLIIYSTAKPYLYGFTRPMRQLMIDVKADELFESGEDISRASLLKIDGSLHAGQLLTQPLRDKIIGFIDNPLAETAPALHEEIRARLRMLLRPSAHDAPRGDDVNALRLLRAERFIAEHLGSRELDAEAVASHVAMSLRNLNRMFEKYERSVTQWIWQERLALAQRKLADAAHASRSIGDIALECGFSTQAHFAREFKQRYRLTPTQYRETPVNARLYDGSENSRSK</sequence>
<dbReference type="PRINTS" id="PR00032">
    <property type="entry name" value="HTHARAC"/>
</dbReference>
<dbReference type="InterPro" id="IPR035418">
    <property type="entry name" value="AraC-bd_2"/>
</dbReference>
<dbReference type="Gene3D" id="1.10.10.60">
    <property type="entry name" value="Homeodomain-like"/>
    <property type="match status" value="1"/>
</dbReference>
<evidence type="ECO:0000256" key="3">
    <source>
        <dbReference type="ARBA" id="ARBA00023163"/>
    </source>
</evidence>
<protein>
    <submittedName>
        <fullName evidence="5">Helix-turn-helix domain-containing protein</fullName>
    </submittedName>
</protein>
<comment type="caution">
    <text evidence="5">The sequence shown here is derived from an EMBL/GenBank/DDBJ whole genome shotgun (WGS) entry which is preliminary data.</text>
</comment>
<gene>
    <name evidence="5" type="ORF">EH244_29500</name>
</gene>
<dbReference type="PANTHER" id="PTHR46796:SF6">
    <property type="entry name" value="ARAC SUBFAMILY"/>
    <property type="match status" value="1"/>
</dbReference>
<dbReference type="SMART" id="SM00342">
    <property type="entry name" value="HTH_ARAC"/>
    <property type="match status" value="1"/>
</dbReference>
<dbReference type="InterPro" id="IPR018060">
    <property type="entry name" value="HTH_AraC"/>
</dbReference>
<feature type="domain" description="HTH araC/xylS-type" evidence="4">
    <location>
        <begin position="225"/>
        <end position="326"/>
    </location>
</feature>
<keyword evidence="3" id="KW-0804">Transcription</keyword>
<dbReference type="PROSITE" id="PS01124">
    <property type="entry name" value="HTH_ARAC_FAMILY_2"/>
    <property type="match status" value="1"/>
</dbReference>
<evidence type="ECO:0000313" key="5">
    <source>
        <dbReference type="EMBL" id="RRH81201.1"/>
    </source>
</evidence>
<dbReference type="Proteomes" id="UP000271590">
    <property type="component" value="Unassembled WGS sequence"/>
</dbReference>
<dbReference type="PROSITE" id="PS00041">
    <property type="entry name" value="HTH_ARAC_FAMILY_1"/>
    <property type="match status" value="1"/>
</dbReference>
<keyword evidence="1" id="KW-0805">Transcription regulation</keyword>
<evidence type="ECO:0000256" key="2">
    <source>
        <dbReference type="ARBA" id="ARBA00023125"/>
    </source>
</evidence>
<dbReference type="InterPro" id="IPR018062">
    <property type="entry name" value="HTH_AraC-typ_CS"/>
</dbReference>
<dbReference type="EMBL" id="RQXU01000032">
    <property type="protein sequence ID" value="RRH81201.1"/>
    <property type="molecule type" value="Genomic_DNA"/>
</dbReference>
<dbReference type="GO" id="GO:0003700">
    <property type="term" value="F:DNA-binding transcription factor activity"/>
    <property type="evidence" value="ECO:0007669"/>
    <property type="project" value="InterPro"/>
</dbReference>
<evidence type="ECO:0000313" key="6">
    <source>
        <dbReference type="Proteomes" id="UP000271590"/>
    </source>
</evidence>